<organism evidence="3 4">
    <name type="scientific">Catellatospora aurea</name>
    <dbReference type="NCBI Taxonomy" id="1337874"/>
    <lineage>
        <taxon>Bacteria</taxon>
        <taxon>Bacillati</taxon>
        <taxon>Actinomycetota</taxon>
        <taxon>Actinomycetes</taxon>
        <taxon>Micromonosporales</taxon>
        <taxon>Micromonosporaceae</taxon>
        <taxon>Catellatospora</taxon>
    </lineage>
</organism>
<name>A0ABW2H7U6_9ACTN</name>
<evidence type="ECO:0000313" key="4">
    <source>
        <dbReference type="Proteomes" id="UP001596392"/>
    </source>
</evidence>
<sequence>MNTPLKLSLFGLGLAAVFAASYGAGHLAGPSPAAADNTHVSPTAHSGHNPGPAATTAPAVPGGLQTTQDGYRLQPLTPALSTGSPTPLRLAVLGPDGRPVTAYTPTHDKDLHLIAVRRDLTGFQHVHPTLGADGVWQIDLKAPAAGQYRLFADFQPAGRDRPLTLGVDLPAAGDYQPQPLPAPGRTTTVDGYTVTLDGDLVAGTSSKLTLTVARDGKPVTDLQPYLAAYGHLVVLRDGDLAYLHVHPDGAPGDGRTTAGPQIVFHAEVPSDGAYRLFLDFQHAGAVRTAAFTAVAGQGAPAASPAPSGPAPAPSASHGHEGGH</sequence>
<feature type="region of interest" description="Disordered" evidence="1">
    <location>
        <begin position="30"/>
        <end position="88"/>
    </location>
</feature>
<evidence type="ECO:0000313" key="3">
    <source>
        <dbReference type="EMBL" id="MFC7247418.1"/>
    </source>
</evidence>
<feature type="compositionally biased region" description="Low complexity" evidence="1">
    <location>
        <begin position="50"/>
        <end position="63"/>
    </location>
</feature>
<evidence type="ECO:0000256" key="2">
    <source>
        <dbReference type="SAM" id="SignalP"/>
    </source>
</evidence>
<evidence type="ECO:0000256" key="1">
    <source>
        <dbReference type="SAM" id="MobiDB-lite"/>
    </source>
</evidence>
<accession>A0ABW2H7U6</accession>
<gene>
    <name evidence="3" type="ORF">ACFQO7_33580</name>
</gene>
<keyword evidence="2" id="KW-0732">Signal</keyword>
<keyword evidence="4" id="KW-1185">Reference proteome</keyword>
<proteinExistence type="predicted"/>
<dbReference type="RefSeq" id="WP_376810153.1">
    <property type="nucleotide sequence ID" value="NZ_JBHTAC010000056.1"/>
</dbReference>
<reference evidence="4" key="1">
    <citation type="journal article" date="2019" name="Int. J. Syst. Evol. Microbiol.">
        <title>The Global Catalogue of Microorganisms (GCM) 10K type strain sequencing project: providing services to taxonomists for standard genome sequencing and annotation.</title>
        <authorList>
            <consortium name="The Broad Institute Genomics Platform"/>
            <consortium name="The Broad Institute Genome Sequencing Center for Infectious Disease"/>
            <person name="Wu L."/>
            <person name="Ma J."/>
        </authorList>
    </citation>
    <scope>NUCLEOTIDE SEQUENCE [LARGE SCALE GENOMIC DNA]</scope>
    <source>
        <strain evidence="4">CGMCC 1.9106</strain>
    </source>
</reference>
<dbReference type="Proteomes" id="UP001596392">
    <property type="component" value="Unassembled WGS sequence"/>
</dbReference>
<comment type="caution">
    <text evidence="3">The sequence shown here is derived from an EMBL/GenBank/DDBJ whole genome shotgun (WGS) entry which is preliminary data.</text>
</comment>
<feature type="region of interest" description="Disordered" evidence="1">
    <location>
        <begin position="298"/>
        <end position="323"/>
    </location>
</feature>
<dbReference type="EMBL" id="JBHTAC010000056">
    <property type="protein sequence ID" value="MFC7247418.1"/>
    <property type="molecule type" value="Genomic_DNA"/>
</dbReference>
<feature type="chain" id="PRO_5045181959" description="Secreted protein" evidence="2">
    <location>
        <begin position="36"/>
        <end position="323"/>
    </location>
</feature>
<evidence type="ECO:0008006" key="5">
    <source>
        <dbReference type="Google" id="ProtNLM"/>
    </source>
</evidence>
<protein>
    <recommendedName>
        <fullName evidence="5">Secreted protein</fullName>
    </recommendedName>
</protein>
<feature type="signal peptide" evidence="2">
    <location>
        <begin position="1"/>
        <end position="35"/>
    </location>
</feature>